<feature type="region of interest" description="Disordered" evidence="1">
    <location>
        <begin position="625"/>
        <end position="650"/>
    </location>
</feature>
<evidence type="ECO:0000313" key="5">
    <source>
        <dbReference type="Proteomes" id="UP000604046"/>
    </source>
</evidence>
<feature type="signal peptide" evidence="3">
    <location>
        <begin position="1"/>
        <end position="18"/>
    </location>
</feature>
<dbReference type="AlphaFoldDB" id="A0A812QJU4"/>
<feature type="transmembrane region" description="Helical" evidence="2">
    <location>
        <begin position="881"/>
        <end position="900"/>
    </location>
</feature>
<feature type="transmembrane region" description="Helical" evidence="2">
    <location>
        <begin position="937"/>
        <end position="957"/>
    </location>
</feature>
<dbReference type="EMBL" id="CAJNDS010002236">
    <property type="protein sequence ID" value="CAE7387455.1"/>
    <property type="molecule type" value="Genomic_DNA"/>
</dbReference>
<evidence type="ECO:0000256" key="1">
    <source>
        <dbReference type="SAM" id="MobiDB-lite"/>
    </source>
</evidence>
<name>A0A812QJU4_9DINO</name>
<evidence type="ECO:0000256" key="2">
    <source>
        <dbReference type="SAM" id="Phobius"/>
    </source>
</evidence>
<protein>
    <submittedName>
        <fullName evidence="4">Uncharacterized protein</fullName>
    </submittedName>
</protein>
<feature type="compositionally biased region" description="Basic residues" evidence="1">
    <location>
        <begin position="473"/>
        <end position="484"/>
    </location>
</feature>
<dbReference type="OrthoDB" id="424792at2759"/>
<sequence length="994" mass="108578">MFGMFSVGADLLAMLCSAERIRWFAKRRRKLDEYENYEKPVSAKAWKHLEMRGGFFEHSFQDMSPGEVSDTVFFASKMGVEATGFWSRASLAMGDLASAMTARQLSTACYAFGAVKWHDEDMVRAIAESVIKQAPNMKPALLAAVAQSFARMRVRNLPALRAVSQAVRNSQRFNDKGLSMVAKSFAELEFRCPDFLEALDTWAAGAEIRKLEPCLDLLQSLAAFAALEGSLRWPSPKPFGQLAPSLAPVAVRELAGLLGRRVKELEPSQLHTAALAMGKLRVQDLVVLEAFQREILADLSRMHANSLPPVLESFAMCYEALRLSGQDSENTSVHQERERFLVQLSSRMARELRLLRPQDASRVLQAIDRLGLIDPKLLATAAALVPPRLDAYTSPELLALLKAYASASNADGFMVPCLRRALLPLPGAEERLQELDDTQVVQAAGAFASLGHAPGLVALLAALREPLLPRATGHRAHGARGARRRQVDATGSAGSQPAARHLVPACQLALATLVTMELPDKQSWATAAAAVLQGAGKEAPKHQHGASLLERLTQSIETAEDLWRSAAKLSLYSGDELILAYMGFPGHGGRAVWCEELSARMAEVSLSLLPGFLRHSAEAEVGELGAPRTPHTLPSLHPPPAEPSPSEVKAREQAEKVLLERLTQPDHKELQELPPLVIVALFRVLELAARRVGHKPKLPLWAPAPAEPRDPAESPEYPLQVIHRATAPLLLRLAVLAQDQQLTAKVCVRILQSMKVPKVQSLLADPTFCADIHFYAVHGGCWGTAPHRDHPQLFWAQVSAALLILCPLAATIWTPWRNGCGLGGTCSFGVQLSMAMAVPLSMANHLGHAVARCWIPLLQKLDRTTIALGCVVGAWALSQDALFTTGSALLTATVIIMMWFGSPRYRDSEVLASSLVAACILYGLLPMVFYRETLDHCLWPAAGAILFGFALFQFDPLGVWTDSVWHLVLIPYAHFCSLSAVRMDQRLYAQCLTT</sequence>
<feature type="chain" id="PRO_5032527232" evidence="3">
    <location>
        <begin position="19"/>
        <end position="994"/>
    </location>
</feature>
<keyword evidence="2" id="KW-0812">Transmembrane</keyword>
<keyword evidence="2" id="KW-1133">Transmembrane helix</keyword>
<feature type="region of interest" description="Disordered" evidence="1">
    <location>
        <begin position="473"/>
        <end position="496"/>
    </location>
</feature>
<feature type="transmembrane region" description="Helical" evidence="2">
    <location>
        <begin position="794"/>
        <end position="813"/>
    </location>
</feature>
<gene>
    <name evidence="4" type="ORF">SNAT2548_LOCUS21128</name>
</gene>
<evidence type="ECO:0000313" key="4">
    <source>
        <dbReference type="EMBL" id="CAE7387455.1"/>
    </source>
</evidence>
<keyword evidence="3" id="KW-0732">Signal</keyword>
<accession>A0A812QJU4</accession>
<keyword evidence="2" id="KW-0472">Membrane</keyword>
<reference evidence="4" key="1">
    <citation type="submission" date="2021-02" db="EMBL/GenBank/DDBJ databases">
        <authorList>
            <person name="Dougan E. K."/>
            <person name="Rhodes N."/>
            <person name="Thang M."/>
            <person name="Chan C."/>
        </authorList>
    </citation>
    <scope>NUCLEOTIDE SEQUENCE</scope>
</reference>
<dbReference type="Proteomes" id="UP000604046">
    <property type="component" value="Unassembled WGS sequence"/>
</dbReference>
<proteinExistence type="predicted"/>
<feature type="transmembrane region" description="Helical" evidence="2">
    <location>
        <begin position="963"/>
        <end position="981"/>
    </location>
</feature>
<evidence type="ECO:0000256" key="3">
    <source>
        <dbReference type="SAM" id="SignalP"/>
    </source>
</evidence>
<organism evidence="4 5">
    <name type="scientific">Symbiodinium natans</name>
    <dbReference type="NCBI Taxonomy" id="878477"/>
    <lineage>
        <taxon>Eukaryota</taxon>
        <taxon>Sar</taxon>
        <taxon>Alveolata</taxon>
        <taxon>Dinophyceae</taxon>
        <taxon>Suessiales</taxon>
        <taxon>Symbiodiniaceae</taxon>
        <taxon>Symbiodinium</taxon>
    </lineage>
</organism>
<keyword evidence="5" id="KW-1185">Reference proteome</keyword>
<feature type="transmembrane region" description="Helical" evidence="2">
    <location>
        <begin position="912"/>
        <end position="930"/>
    </location>
</feature>
<comment type="caution">
    <text evidence="4">The sequence shown here is derived from an EMBL/GenBank/DDBJ whole genome shotgun (WGS) entry which is preliminary data.</text>
</comment>